<keyword evidence="4" id="KW-0378">Hydrolase</keyword>
<dbReference type="Gene3D" id="3.80.10.10">
    <property type="entry name" value="Ribonuclease Inhibitor"/>
    <property type="match status" value="1"/>
</dbReference>
<evidence type="ECO:0008006" key="9">
    <source>
        <dbReference type="Google" id="ProtNLM"/>
    </source>
</evidence>
<comment type="similarity">
    <text evidence="2">Belongs to the peptidase S1 family. CLIP subfamily.</text>
</comment>
<dbReference type="EMBL" id="CAJPEV010002088">
    <property type="protein sequence ID" value="CAG0895601.1"/>
    <property type="molecule type" value="Genomic_DNA"/>
</dbReference>
<dbReference type="InterPro" id="IPR001314">
    <property type="entry name" value="Peptidase_S1A"/>
</dbReference>
<dbReference type="GO" id="GO:0006508">
    <property type="term" value="P:proteolysis"/>
    <property type="evidence" value="ECO:0007669"/>
    <property type="project" value="UniProtKB-KW"/>
</dbReference>
<dbReference type="Pfam" id="PF00089">
    <property type="entry name" value="Trypsin"/>
    <property type="match status" value="1"/>
</dbReference>
<dbReference type="Gene3D" id="2.40.10.10">
    <property type="entry name" value="Trypsin-like serine proteases"/>
    <property type="match status" value="2"/>
</dbReference>
<reference evidence="7" key="1">
    <citation type="submission" date="2020-11" db="EMBL/GenBank/DDBJ databases">
        <authorList>
            <person name="Tran Van P."/>
        </authorList>
    </citation>
    <scope>NUCLEOTIDE SEQUENCE</scope>
</reference>
<evidence type="ECO:0000256" key="1">
    <source>
        <dbReference type="ARBA" id="ARBA00023157"/>
    </source>
</evidence>
<feature type="disulfide bond" evidence="3">
    <location>
        <begin position="321"/>
        <end position="348"/>
    </location>
</feature>
<keyword evidence="1 3" id="KW-1015">Disulfide bond</keyword>
<dbReference type="AlphaFoldDB" id="A0A7R8XEA8"/>
<dbReference type="PROSITE" id="PS00134">
    <property type="entry name" value="TRYPSIN_HIS"/>
    <property type="match status" value="1"/>
</dbReference>
<dbReference type="CDD" id="cd00033">
    <property type="entry name" value="CCP"/>
    <property type="match status" value="1"/>
</dbReference>
<organism evidence="7">
    <name type="scientific">Darwinula stevensoni</name>
    <dbReference type="NCBI Taxonomy" id="69355"/>
    <lineage>
        <taxon>Eukaryota</taxon>
        <taxon>Metazoa</taxon>
        <taxon>Ecdysozoa</taxon>
        <taxon>Arthropoda</taxon>
        <taxon>Crustacea</taxon>
        <taxon>Oligostraca</taxon>
        <taxon>Ostracoda</taxon>
        <taxon>Podocopa</taxon>
        <taxon>Podocopida</taxon>
        <taxon>Darwinulocopina</taxon>
        <taxon>Darwinuloidea</taxon>
        <taxon>Darwinulidae</taxon>
        <taxon>Darwinula</taxon>
    </lineage>
</organism>
<keyword evidence="8" id="KW-1185">Reference proteome</keyword>
<feature type="domain" description="Peptidase S1" evidence="5">
    <location>
        <begin position="362"/>
        <end position="621"/>
    </location>
</feature>
<dbReference type="PROSITE" id="PS00135">
    <property type="entry name" value="TRYPSIN_SER"/>
    <property type="match status" value="1"/>
</dbReference>
<evidence type="ECO:0000256" key="2">
    <source>
        <dbReference type="ARBA" id="ARBA00024195"/>
    </source>
</evidence>
<evidence type="ECO:0000256" key="4">
    <source>
        <dbReference type="RuleBase" id="RU363034"/>
    </source>
</evidence>
<dbReference type="Gene3D" id="2.10.70.10">
    <property type="entry name" value="Complement Module, domain 1"/>
    <property type="match status" value="1"/>
</dbReference>
<dbReference type="InterPro" id="IPR043504">
    <property type="entry name" value="Peptidase_S1_PA_chymotrypsin"/>
</dbReference>
<dbReference type="InterPro" id="IPR018114">
    <property type="entry name" value="TRYPSIN_HIS"/>
</dbReference>
<dbReference type="OrthoDB" id="6420457at2759"/>
<comment type="caution">
    <text evidence="3">Lacks conserved residue(s) required for the propagation of feature annotation.</text>
</comment>
<dbReference type="SMART" id="SM00020">
    <property type="entry name" value="Tryp_SPc"/>
    <property type="match status" value="1"/>
</dbReference>
<dbReference type="InterPro" id="IPR032675">
    <property type="entry name" value="LRR_dom_sf"/>
</dbReference>
<keyword evidence="4" id="KW-0645">Protease</keyword>
<dbReference type="InterPro" id="IPR009003">
    <property type="entry name" value="Peptidase_S1_PA"/>
</dbReference>
<dbReference type="GO" id="GO:0004252">
    <property type="term" value="F:serine-type endopeptidase activity"/>
    <property type="evidence" value="ECO:0007669"/>
    <property type="project" value="InterPro"/>
</dbReference>
<dbReference type="PROSITE" id="PS50240">
    <property type="entry name" value="TRYPSIN_DOM"/>
    <property type="match status" value="1"/>
</dbReference>
<dbReference type="InterPro" id="IPR000436">
    <property type="entry name" value="Sushi_SCR_CCP_dom"/>
</dbReference>
<dbReference type="SMART" id="SM00032">
    <property type="entry name" value="CCP"/>
    <property type="match status" value="1"/>
</dbReference>
<dbReference type="InterPro" id="IPR051487">
    <property type="entry name" value="Ser/Thr_Proteases_Immune/Dev"/>
</dbReference>
<dbReference type="InterPro" id="IPR033116">
    <property type="entry name" value="TRYPSIN_SER"/>
</dbReference>
<evidence type="ECO:0000313" key="7">
    <source>
        <dbReference type="EMBL" id="CAD7248979.1"/>
    </source>
</evidence>
<dbReference type="EMBL" id="LR901605">
    <property type="protein sequence ID" value="CAD7248979.1"/>
    <property type="molecule type" value="Genomic_DNA"/>
</dbReference>
<dbReference type="PANTHER" id="PTHR24256">
    <property type="entry name" value="TRYPTASE-RELATED"/>
    <property type="match status" value="1"/>
</dbReference>
<keyword evidence="4" id="KW-0720">Serine protease</keyword>
<gene>
    <name evidence="7" type="ORF">DSTB1V02_LOCUS8780</name>
</gene>
<evidence type="ECO:0000256" key="3">
    <source>
        <dbReference type="PROSITE-ProRule" id="PRU00302"/>
    </source>
</evidence>
<dbReference type="FunFam" id="2.40.10.10:FF:000068">
    <property type="entry name" value="transmembrane protease serine 2"/>
    <property type="match status" value="1"/>
</dbReference>
<dbReference type="CDD" id="cd00190">
    <property type="entry name" value="Tryp_SPc"/>
    <property type="match status" value="1"/>
</dbReference>
<protein>
    <recommendedName>
        <fullName evidence="9">Limulus clotting factor C</fullName>
    </recommendedName>
</protein>
<name>A0A7R8XEA8_9CRUS</name>
<accession>A0A7R8XEA8</accession>
<proteinExistence type="inferred from homology"/>
<keyword evidence="3" id="KW-0768">Sushi</keyword>
<dbReference type="Proteomes" id="UP000677054">
    <property type="component" value="Unassembled WGS sequence"/>
</dbReference>
<evidence type="ECO:0000313" key="8">
    <source>
        <dbReference type="Proteomes" id="UP000677054"/>
    </source>
</evidence>
<sequence>MTSLKVLILPLNRFASVPPLQSRSLEELFLMWNNILRLEKDGWGTPKLRKLMLDGNPFSEFPSDVINGLERLEEFSCAECNLGPNIPSGFIKSRSETLKVVNLAWNKIVTLEPGAITDLTPKTNVDLQHNNIATFPKESFQSILQVLSRGNGILNVNSFSPEGGTPAGNTIQCDCEAGWLANDRLFKSIGGKCQNGSEFQKFRWDELECLQPCPYSCVHVSLFSICKPETVILSKVEGCRAQEICCQPNFQSIVAATTTTPRPTVVGSRGCEEPHEFLNGFVRKSCSGVFTSASGEADVGISTDCIRDGKYVPGSKVEYKCDDHYNIRGSQIRICTESGKWTGHIPFCDPECGKRLLVTGLSAGGKPSSLGEWPWQAAIYDVDKKLIVCGGALIRKQWVLTAAHCIAYGGSSRPRPQNDFRVYLGKHYRNDSLDDNFVQQREVSVIVSSKDFSIHNFDSDIALLKLTEPVQLTDRVQLICIPKNLQITENNLKDGNIGSVAAWGLSSLDVLSEELTKIQIPVVANNICRRDLIYLPGNPDTYRTLTVNQFCAGQNRTISEKEIQTVCPGDSGSPMVFYSKTLDLWHIEGIVSHHLGKKECSKRRGGEYGIFTRVHRNEFGDSEDLDNTVIPSAHKTTFCITSPVGIFGSQFPFVHEVIPAKIYSGDLEHSRSSARIDNRPVVGSSNGYRVYLRIVASPAPPTPCGIQSSTSVYGKSLRKEMAPASNYSFPDVFVQMIRFREADGTNIGIFKEGNRIIQNDDSKVILNGTLHSGAYADPVRNRESPNPCQPHPTFVHEDDRILRHPLDSHPFRFPLGGRAPRLSELDGAGGLGACALYLL</sequence>
<evidence type="ECO:0000259" key="5">
    <source>
        <dbReference type="PROSITE" id="PS50240"/>
    </source>
</evidence>
<dbReference type="PROSITE" id="PS50923">
    <property type="entry name" value="SUSHI"/>
    <property type="match status" value="1"/>
</dbReference>
<feature type="domain" description="Sushi" evidence="6">
    <location>
        <begin position="269"/>
        <end position="350"/>
    </location>
</feature>
<dbReference type="InterPro" id="IPR001254">
    <property type="entry name" value="Trypsin_dom"/>
</dbReference>
<dbReference type="Pfam" id="PF00084">
    <property type="entry name" value="Sushi"/>
    <property type="match status" value="1"/>
</dbReference>
<dbReference type="SUPFAM" id="SSF52058">
    <property type="entry name" value="L domain-like"/>
    <property type="match status" value="1"/>
</dbReference>
<evidence type="ECO:0000259" key="6">
    <source>
        <dbReference type="PROSITE" id="PS50923"/>
    </source>
</evidence>
<dbReference type="PRINTS" id="PR00722">
    <property type="entry name" value="CHYMOTRYPSIN"/>
</dbReference>
<dbReference type="SUPFAM" id="SSF50494">
    <property type="entry name" value="Trypsin-like serine proteases"/>
    <property type="match status" value="1"/>
</dbReference>